<evidence type="ECO:0000256" key="1">
    <source>
        <dbReference type="SAM" id="MobiDB-lite"/>
    </source>
</evidence>
<feature type="region of interest" description="Disordered" evidence="1">
    <location>
        <begin position="1"/>
        <end position="92"/>
    </location>
</feature>
<organism evidence="2 3">
    <name type="scientific">Hymenolepis diminuta</name>
    <name type="common">Rat tapeworm</name>
    <dbReference type="NCBI Taxonomy" id="6216"/>
    <lineage>
        <taxon>Eukaryota</taxon>
        <taxon>Metazoa</taxon>
        <taxon>Spiralia</taxon>
        <taxon>Lophotrochozoa</taxon>
        <taxon>Platyhelminthes</taxon>
        <taxon>Cestoda</taxon>
        <taxon>Eucestoda</taxon>
        <taxon>Cyclophyllidea</taxon>
        <taxon>Hymenolepididae</taxon>
        <taxon>Hymenolepis</taxon>
    </lineage>
</organism>
<accession>A0A564Z7R9</accession>
<keyword evidence="3" id="KW-1185">Reference proteome</keyword>
<dbReference type="AlphaFoldDB" id="A0A564Z7R9"/>
<evidence type="ECO:0000313" key="3">
    <source>
        <dbReference type="Proteomes" id="UP000321570"/>
    </source>
</evidence>
<name>A0A564Z7R9_HYMDI</name>
<proteinExistence type="predicted"/>
<dbReference type="EMBL" id="CABIJS010000694">
    <property type="protein sequence ID" value="VUZ55510.1"/>
    <property type="molecule type" value="Genomic_DNA"/>
</dbReference>
<feature type="compositionally biased region" description="Polar residues" evidence="1">
    <location>
        <begin position="10"/>
        <end position="23"/>
    </location>
</feature>
<dbReference type="Proteomes" id="UP000321570">
    <property type="component" value="Unassembled WGS sequence"/>
</dbReference>
<sequence>MKHRSRKSGRSSNKYRNSETNSPDQPPDADEFPTPPKRPKGRPKKSMSSEQSPIISVTSSGKRKVDDDEAASPHIPRLRPRRNVSINYNVSL</sequence>
<gene>
    <name evidence="2" type="ORF">WMSIL1_LOCUS13341</name>
</gene>
<evidence type="ECO:0000313" key="2">
    <source>
        <dbReference type="EMBL" id="VUZ55510.1"/>
    </source>
</evidence>
<reference evidence="2 3" key="1">
    <citation type="submission" date="2019-07" db="EMBL/GenBank/DDBJ databases">
        <authorList>
            <person name="Jastrzebski P J."/>
            <person name="Paukszto L."/>
            <person name="Jastrzebski P J."/>
        </authorList>
    </citation>
    <scope>NUCLEOTIDE SEQUENCE [LARGE SCALE GENOMIC DNA]</scope>
    <source>
        <strain evidence="2 3">WMS-il1</strain>
    </source>
</reference>
<feature type="non-terminal residue" evidence="2">
    <location>
        <position position="92"/>
    </location>
</feature>
<protein>
    <submittedName>
        <fullName evidence="2">Uncharacterized protein</fullName>
    </submittedName>
</protein>
<feature type="compositionally biased region" description="Polar residues" evidence="1">
    <location>
        <begin position="46"/>
        <end position="60"/>
    </location>
</feature>